<dbReference type="HOGENOM" id="CLU_010991_1_0_9"/>
<evidence type="ECO:0000313" key="1">
    <source>
        <dbReference type="EMBL" id="ACL70058.1"/>
    </source>
</evidence>
<name>B8CXN9_HALOH</name>
<dbReference type="Proteomes" id="UP000000719">
    <property type="component" value="Chromosome"/>
</dbReference>
<proteinExistence type="predicted"/>
<reference evidence="1 2" key="1">
    <citation type="journal article" date="2009" name="PLoS ONE">
        <title>Genome analysis of the anaerobic thermohalophilic bacterium Halothermothrix orenii.</title>
        <authorList>
            <person name="Mavromatis K."/>
            <person name="Ivanova N."/>
            <person name="Anderson I."/>
            <person name="Lykidis A."/>
            <person name="Hooper S.D."/>
            <person name="Sun H."/>
            <person name="Kunin V."/>
            <person name="Lapidus A."/>
            <person name="Hugenholtz P."/>
            <person name="Patel B."/>
            <person name="Kyrpides N.C."/>
        </authorList>
    </citation>
    <scope>NUCLEOTIDE SEQUENCE [LARGE SCALE GENOMIC DNA]</scope>
    <source>
        <strain evidence="2">H 168 / OCM 544 / DSM 9562</strain>
    </source>
</reference>
<dbReference type="RefSeq" id="WP_012636242.1">
    <property type="nucleotide sequence ID" value="NC_011899.1"/>
</dbReference>
<protein>
    <submittedName>
        <fullName evidence="1">Lipoprotein, putative</fullName>
    </submittedName>
</protein>
<evidence type="ECO:0000313" key="2">
    <source>
        <dbReference type="Proteomes" id="UP000000719"/>
    </source>
</evidence>
<dbReference type="SUPFAM" id="SSF53850">
    <property type="entry name" value="Periplasmic binding protein-like II"/>
    <property type="match status" value="1"/>
</dbReference>
<dbReference type="eggNOG" id="COG0747">
    <property type="taxonomic scope" value="Bacteria"/>
</dbReference>
<accession>B8CXN9</accession>
<dbReference type="EMBL" id="CP001098">
    <property type="protein sequence ID" value="ACL70058.1"/>
    <property type="molecule type" value="Genomic_DNA"/>
</dbReference>
<organism evidence="1 2">
    <name type="scientific">Halothermothrix orenii (strain H 168 / OCM 544 / DSM 9562)</name>
    <dbReference type="NCBI Taxonomy" id="373903"/>
    <lineage>
        <taxon>Bacteria</taxon>
        <taxon>Bacillati</taxon>
        <taxon>Bacillota</taxon>
        <taxon>Clostridia</taxon>
        <taxon>Halanaerobiales</taxon>
        <taxon>Halothermotrichaceae</taxon>
        <taxon>Halothermothrix</taxon>
    </lineage>
</organism>
<dbReference type="AlphaFoldDB" id="B8CXN9"/>
<dbReference type="STRING" id="373903.Hore_13080"/>
<keyword evidence="2" id="KW-1185">Reference proteome</keyword>
<keyword evidence="1" id="KW-0449">Lipoprotein</keyword>
<dbReference type="OrthoDB" id="48849at2"/>
<dbReference type="Gene3D" id="3.10.105.10">
    <property type="entry name" value="Dipeptide-binding Protein, Domain 3"/>
    <property type="match status" value="1"/>
</dbReference>
<dbReference type="eggNOG" id="COG3889">
    <property type="taxonomic scope" value="Bacteria"/>
</dbReference>
<gene>
    <name evidence="1" type="ordered locus">Hore_13080</name>
</gene>
<dbReference type="KEGG" id="hor:Hore_13080"/>
<sequence>MPLGEYVANQLEKAGFKVERLVWERARCVETVYFGRPEDYGWNLYTEAWSAGATRAWWEHIVGQMYASWGGFTAGALADGWVFKNEELDSIAQKAYSGNFLTTEEYWDLVLTALDIALDESQRIYVCYSTANYLAHKERFEGRFAYGLGDGPSKYSIVTARTKDRILRVTELSSQGSLFMSAWDPVGAGGFDDTYIGYIAEPLYDNAVFESPSTAEFTWLRAIPDMDESYTKVHRNEDGEVVGDVPVPEDAIYYDPVEEKWVEIGPGKTAFTKGVYRYRLSNYHHGIPMSLVDFMYADAFIEEWSTKDFEGDPYYDKSYAANMNAFDIDVATIYDLENNVAINYFNYNFPASKKRALAQGAPYFDVTASGHYCGVSWEILEALARMVAEGSTSGTKYSFSKGIKGTEEVDLLTPSHVEDLKAELREMIEEKHVPVSIKDYITPEECIKRYKAALDFIEKYGHGYISNGPFYLSKYDPETSFAELTAFRDETYPFEPGYWMEHFKSTRLVIDQLELPVMSEKGKDILVDIHVTSIEYPEKEGKLAEAGNVTLTLLAGDKEYKFKADEAIPGVFIAKIPGNVTAELEPGSYKVMAVAEAKDALPSTVSKTLVIY</sequence>